<dbReference type="AlphaFoldDB" id="A0AAJ8BQQ0"/>
<accession>A0AAJ8BQQ0</accession>
<proteinExistence type="predicted"/>
<dbReference type="VEuPathDB" id="FungiDB:An10g00610"/>
<name>A0AAJ8BQQ0_ASPNG</name>
<dbReference type="GeneID" id="84592110"/>
<protein>
    <submittedName>
        <fullName evidence="1">Uncharacterized protein</fullName>
    </submittedName>
</protein>
<reference evidence="1" key="1">
    <citation type="submission" date="2025-02" db="EMBL/GenBank/DDBJ databases">
        <authorList>
            <consortium name="NCBI Genome Project"/>
        </authorList>
    </citation>
    <scope>NUCLEOTIDE SEQUENCE</scope>
</reference>
<sequence>MSRSLDTLSYRMTLPSLAELKFAINTVIELPKMIPSRICSDDQFGFNSNTSQSLYPRQQRTRYASNAKCLADSLKSKGDFILSQSREVIVFQGLDDVREAFGEKGDGVVDNTSTGQMRTSY</sequence>
<evidence type="ECO:0000313" key="1">
    <source>
        <dbReference type="RefSeq" id="XP_059601499.1"/>
    </source>
</evidence>
<dbReference type="KEGG" id="ang:An10g00610"/>
<organism evidence="1">
    <name type="scientific">Aspergillus niger</name>
    <dbReference type="NCBI Taxonomy" id="5061"/>
    <lineage>
        <taxon>Eukaryota</taxon>
        <taxon>Fungi</taxon>
        <taxon>Dikarya</taxon>
        <taxon>Ascomycota</taxon>
        <taxon>Pezizomycotina</taxon>
        <taxon>Eurotiomycetes</taxon>
        <taxon>Eurotiomycetidae</taxon>
        <taxon>Eurotiales</taxon>
        <taxon>Aspergillaceae</taxon>
        <taxon>Aspergillus</taxon>
        <taxon>Aspergillus subgen. Circumdati</taxon>
    </lineage>
</organism>
<reference evidence="1" key="2">
    <citation type="submission" date="2025-08" db="UniProtKB">
        <authorList>
            <consortium name="RefSeq"/>
        </authorList>
    </citation>
    <scope>IDENTIFICATION</scope>
</reference>
<dbReference type="RefSeq" id="XP_059601499.1">
    <property type="nucleotide sequence ID" value="XM_059749956.1"/>
</dbReference>
<gene>
    <name evidence="1" type="ORF">An10g00610</name>
</gene>